<proteinExistence type="predicted"/>
<protein>
    <submittedName>
        <fullName evidence="1">Uncharacterized protein</fullName>
    </submittedName>
</protein>
<sequence>MVLERLARHQAIYAAFQAGDASGVQAAIAESRKSWETNLTYRDEG</sequence>
<dbReference type="EMBL" id="FPBP01000012">
    <property type="protein sequence ID" value="SFU88722.1"/>
    <property type="molecule type" value="Genomic_DNA"/>
</dbReference>
<dbReference type="AlphaFoldDB" id="A0A1I7JU63"/>
<organism evidence="1 2">
    <name type="scientific">Halomonas korlensis</name>
    <dbReference type="NCBI Taxonomy" id="463301"/>
    <lineage>
        <taxon>Bacteria</taxon>
        <taxon>Pseudomonadati</taxon>
        <taxon>Pseudomonadota</taxon>
        <taxon>Gammaproteobacteria</taxon>
        <taxon>Oceanospirillales</taxon>
        <taxon>Halomonadaceae</taxon>
        <taxon>Halomonas</taxon>
    </lineage>
</organism>
<name>A0A1I7JU63_9GAMM</name>
<dbReference type="RefSeq" id="WP_245784293.1">
    <property type="nucleotide sequence ID" value="NZ_FPBP01000012.1"/>
</dbReference>
<dbReference type="Proteomes" id="UP000198693">
    <property type="component" value="Unassembled WGS sequence"/>
</dbReference>
<accession>A0A1I7JU63</accession>
<gene>
    <name evidence="1" type="ORF">SAMN04487955_11270</name>
</gene>
<reference evidence="2" key="1">
    <citation type="submission" date="2016-10" db="EMBL/GenBank/DDBJ databases">
        <authorList>
            <person name="Varghese N."/>
            <person name="Submissions S."/>
        </authorList>
    </citation>
    <scope>NUCLEOTIDE SEQUENCE [LARGE SCALE GENOMIC DNA]</scope>
    <source>
        <strain evidence="2">CGMCC 1.6981</strain>
    </source>
</reference>
<evidence type="ECO:0000313" key="1">
    <source>
        <dbReference type="EMBL" id="SFU88722.1"/>
    </source>
</evidence>
<keyword evidence="2" id="KW-1185">Reference proteome</keyword>
<evidence type="ECO:0000313" key="2">
    <source>
        <dbReference type="Proteomes" id="UP000198693"/>
    </source>
</evidence>